<dbReference type="AlphaFoldDB" id="A0A1F7WFQ4"/>
<name>A0A1F7WFQ4_9BACT</name>
<dbReference type="EMBL" id="MGFH01000230">
    <property type="protein sequence ID" value="OGM01643.1"/>
    <property type="molecule type" value="Genomic_DNA"/>
</dbReference>
<keyword evidence="1" id="KW-0812">Transmembrane</keyword>
<evidence type="ECO:0000256" key="1">
    <source>
        <dbReference type="SAM" id="Phobius"/>
    </source>
</evidence>
<comment type="caution">
    <text evidence="2">The sequence shown here is derived from an EMBL/GenBank/DDBJ whole genome shotgun (WGS) entry which is preliminary data.</text>
</comment>
<keyword evidence="1" id="KW-0472">Membrane</keyword>
<dbReference type="Proteomes" id="UP000178735">
    <property type="component" value="Unassembled WGS sequence"/>
</dbReference>
<dbReference type="STRING" id="1817813.A2008_06300"/>
<reference evidence="2 3" key="1">
    <citation type="journal article" date="2016" name="Nat. Commun.">
        <title>Thousands of microbial genomes shed light on interconnected biogeochemical processes in an aquifer system.</title>
        <authorList>
            <person name="Anantharaman K."/>
            <person name="Brown C.T."/>
            <person name="Hug L.A."/>
            <person name="Sharon I."/>
            <person name="Castelle C.J."/>
            <person name="Probst A.J."/>
            <person name="Thomas B.C."/>
            <person name="Singh A."/>
            <person name="Wilkins M.J."/>
            <person name="Karaoz U."/>
            <person name="Brodie E.L."/>
            <person name="Williams K.H."/>
            <person name="Hubbard S.S."/>
            <person name="Banfield J.F."/>
        </authorList>
    </citation>
    <scope>NUCLEOTIDE SEQUENCE [LARGE SCALE GENOMIC DNA]</scope>
</reference>
<organism evidence="2 3">
    <name type="scientific">Candidatus Wallbacteria bacterium GWC2_49_35</name>
    <dbReference type="NCBI Taxonomy" id="1817813"/>
    <lineage>
        <taxon>Bacteria</taxon>
        <taxon>Candidatus Walliibacteriota</taxon>
    </lineage>
</organism>
<feature type="transmembrane region" description="Helical" evidence="1">
    <location>
        <begin position="20"/>
        <end position="41"/>
    </location>
</feature>
<gene>
    <name evidence="2" type="ORF">A2008_06300</name>
</gene>
<keyword evidence="1" id="KW-1133">Transmembrane helix</keyword>
<proteinExistence type="predicted"/>
<evidence type="ECO:0000313" key="2">
    <source>
        <dbReference type="EMBL" id="OGM01643.1"/>
    </source>
</evidence>
<accession>A0A1F7WFQ4</accession>
<protein>
    <submittedName>
        <fullName evidence="2">Uncharacterized protein</fullName>
    </submittedName>
</protein>
<evidence type="ECO:0000313" key="3">
    <source>
        <dbReference type="Proteomes" id="UP000178735"/>
    </source>
</evidence>
<sequence length="185" mass="20681">MMLPFKYFRVKINIARSCRAMSLVEILIALIIGATAFFPIIKLFQQGIKDSLHSSSWTQAREVAKNNIDIVLALPFANIARGDNLIIDKNSSSMFPHTEKIKGVDFIVSCKVHDLVPLCSIYRSNRTGGGVTNHYCISSKLKGITVTVKWQGVGKQLDYSLVTFKSDLTEGTTADIWQWGQPTYH</sequence>